<dbReference type="Proteomes" id="UP000317863">
    <property type="component" value="Unassembled WGS sequence"/>
</dbReference>
<dbReference type="PROSITE" id="PS51257">
    <property type="entry name" value="PROKAR_LIPOPROTEIN"/>
    <property type="match status" value="1"/>
</dbReference>
<dbReference type="PANTHER" id="PTHR43022">
    <property type="entry name" value="PROTEIN SMF"/>
    <property type="match status" value="1"/>
</dbReference>
<evidence type="ECO:0000259" key="2">
    <source>
        <dbReference type="Pfam" id="PF02481"/>
    </source>
</evidence>
<dbReference type="Gene3D" id="3.40.50.450">
    <property type="match status" value="1"/>
</dbReference>
<comment type="caution">
    <text evidence="3">The sequence shown here is derived from an EMBL/GenBank/DDBJ whole genome shotgun (WGS) entry which is preliminary data.</text>
</comment>
<dbReference type="GO" id="GO:0009294">
    <property type="term" value="P:DNA-mediated transformation"/>
    <property type="evidence" value="ECO:0007669"/>
    <property type="project" value="InterPro"/>
</dbReference>
<dbReference type="PANTHER" id="PTHR43022:SF1">
    <property type="entry name" value="PROTEIN SMF"/>
    <property type="match status" value="1"/>
</dbReference>
<dbReference type="OrthoDB" id="9785707at2"/>
<dbReference type="AlphaFoldDB" id="A0A544QV93"/>
<dbReference type="NCBIfam" id="TIGR00732">
    <property type="entry name" value="dprA"/>
    <property type="match status" value="1"/>
</dbReference>
<evidence type="ECO:0000256" key="1">
    <source>
        <dbReference type="ARBA" id="ARBA00006525"/>
    </source>
</evidence>
<organism evidence="3 4">
    <name type="scientific">Peptacetobacter hominis</name>
    <dbReference type="NCBI Taxonomy" id="2743610"/>
    <lineage>
        <taxon>Bacteria</taxon>
        <taxon>Bacillati</taxon>
        <taxon>Bacillota</taxon>
        <taxon>Clostridia</taxon>
        <taxon>Peptostreptococcales</taxon>
        <taxon>Peptostreptococcaceae</taxon>
        <taxon>Peptacetobacter</taxon>
    </lineage>
</organism>
<proteinExistence type="inferred from homology"/>
<gene>
    <name evidence="3" type="primary">dprA</name>
    <name evidence="3" type="ORF">EXD82_05330</name>
</gene>
<reference evidence="3 4" key="1">
    <citation type="submission" date="2019-02" db="EMBL/GenBank/DDBJ databases">
        <title>Peptostreptococcaceae bacterium ZHW00191 nov., a new bacterium isolated from the human gut.</title>
        <authorList>
            <person name="Zhou H.-W."/>
            <person name="Chen X.-J."/>
        </authorList>
    </citation>
    <scope>NUCLEOTIDE SEQUENCE [LARGE SCALE GENOMIC DNA]</scope>
    <source>
        <strain evidence="3 4">ZHW00191</strain>
    </source>
</reference>
<dbReference type="Pfam" id="PF02481">
    <property type="entry name" value="DNA_processg_A"/>
    <property type="match status" value="1"/>
</dbReference>
<name>A0A544QV93_9FIRM</name>
<dbReference type="EMBL" id="SGJB01000008">
    <property type="protein sequence ID" value="TQQ84615.1"/>
    <property type="molecule type" value="Genomic_DNA"/>
</dbReference>
<comment type="similarity">
    <text evidence="1">Belongs to the DprA/Smf family.</text>
</comment>
<sequence>MEIRDVYLWLYGVVGCSGKTIEKIENQCNNLKDIFDFSVKTIYNLEGVNEKTKNRILDLKNRAYLDDYKEKLYRKKVLYTVQGDSDYPGRLFDIYDSPKVIFYKGNIERLNKNFSIGMVGSRKPTVYGKECAKKISSELSGYGIDIISGLAIGIDAISQKSCIDSGGITFGVLGSGIDNPLPKTNIGLMNRIVECGGAVISEHGIEKDVKPYYFANRNRIISGLSDGVVVVEAAEKSGALITAEFAAEHGKNVFAVPGSIFSDMSRGCHNLIKDGAKPVSGIIDILESYEFMNISAASKKDKQSSVQQIIDDESDIIVSVIKKHGEIGIDSICEFTGMNINKVNPAIEKLKLYDIIIETSAGKYSLRI</sequence>
<dbReference type="InterPro" id="IPR003488">
    <property type="entry name" value="DprA"/>
</dbReference>
<evidence type="ECO:0000313" key="4">
    <source>
        <dbReference type="Proteomes" id="UP000317863"/>
    </source>
</evidence>
<dbReference type="SUPFAM" id="SSF102405">
    <property type="entry name" value="MCP/YpsA-like"/>
    <property type="match status" value="1"/>
</dbReference>
<protein>
    <submittedName>
        <fullName evidence="3">DNA-protecting protein DprA</fullName>
    </submittedName>
</protein>
<feature type="domain" description="Smf/DprA SLOG" evidence="2">
    <location>
        <begin position="81"/>
        <end position="289"/>
    </location>
</feature>
<evidence type="ECO:0000313" key="3">
    <source>
        <dbReference type="EMBL" id="TQQ84615.1"/>
    </source>
</evidence>
<keyword evidence="4" id="KW-1185">Reference proteome</keyword>
<accession>A0A544QV93</accession>
<dbReference type="InterPro" id="IPR057666">
    <property type="entry name" value="DrpA_SLOG"/>
</dbReference>
<dbReference type="RefSeq" id="WP_142535885.1">
    <property type="nucleotide sequence ID" value="NZ_SGJB01000008.1"/>
</dbReference>